<evidence type="ECO:0000256" key="15">
    <source>
        <dbReference type="ARBA" id="ARBA00023136"/>
    </source>
</evidence>
<dbReference type="GO" id="GO:0042407">
    <property type="term" value="P:cristae formation"/>
    <property type="evidence" value="ECO:0007669"/>
    <property type="project" value="TreeGrafter"/>
</dbReference>
<evidence type="ECO:0000256" key="16">
    <source>
        <dbReference type="ARBA" id="ARBA00025571"/>
    </source>
</evidence>
<sequence length="975" mass="106337">MLRSSLRSTRLLSGQPIAAAAGRQWAAAASRRSVLLQNRHYADQKYPDVPKPPVLPTSEIKSSERSPAPAEETIEKKVGLDEVPLTPPPVPEDIIAKAATTAANAPQVAGSGSKSTPPPPPSPPSIKKKGFMARLRRFFASLILLGVIGFAGGVWYSRINDTFHDIFTEFVPFGEQAVLYLEELEFQKKFPNAHRAGSTRPVSSTGEQVRIPAQSGASWRVADSGEPVGRQSTSASSSRSKPAPKSDEVVKKEPVPAEAKPVETRPATVASKESKDFKAPEVNEPSRFPPLEPIDLMSLPDAKEPIVQDLVRMLNDLILVINADNAHGKYSTTVAKAKREVGEVGDKLKALKTDVEKKAASEVKSTIAEFDKAATELVKRVENTMVQQETSWRQEFEKEMNKVRDTYDQRVKLLLEREQKLNEEKLQTKLLEQALALKKEYVKEVENRVETEREGRLSKLNELTSAVAELEKLTVGWNNVLDTNLKTQQLHVAVEAVRASLEGATHPKPFIKELVALKEIAANDDVVDAAISSINPSAYQKGISSPSYLIDRFRRVAGEVRKASLLPDDAGVASHASSWVLSHLMFKKQGLAEGDDVESILTRTQTFLEEGDLDAAAREMNGLEGWAKTLSRDWLGEVRKVLEVQQALDSMEQSRQVKEALGKLSLASGGIREALPQVGIPTMNSRRIRPVQNGIIHPRATCSLKPRIPRRMRSSVAAAAATARDYDTALAKLNLLASNRAITALFETPAARQADPPSPPSPSSRDLNAQAIPEMQTWLRRAGYTPDDLATMRHIHVAGTKGKGSVCAFATALLRGATTTAAADRRRPVGTYTSPHLVSPRERIAIDGEPISQAVFAAAFWQLWERFTAAARAEGRPRDEAEGPASKPFYFRFLTLMAWHVFLQAGVRDVVMECGIGGEYDATNVLPPQAVSAAVVSQLGVDHVAMLGSTVGEIAWHKAGIFKPGATAAVRSSSR</sequence>
<evidence type="ECO:0000256" key="5">
    <source>
        <dbReference type="ARBA" id="ARBA00018116"/>
    </source>
</evidence>
<evidence type="ECO:0000313" key="20">
    <source>
        <dbReference type="Proteomes" id="UP000030106"/>
    </source>
</evidence>
<keyword evidence="11" id="KW-0809">Transit peptide</keyword>
<dbReference type="GO" id="GO:0004326">
    <property type="term" value="F:tetrahydrofolylpolyglutamate synthase activity"/>
    <property type="evidence" value="ECO:0007669"/>
    <property type="project" value="InterPro"/>
</dbReference>
<name>A0A0A2VQ86_BEABA</name>
<evidence type="ECO:0000256" key="4">
    <source>
        <dbReference type="ARBA" id="ARBA00011875"/>
    </source>
</evidence>
<evidence type="ECO:0000256" key="3">
    <source>
        <dbReference type="ARBA" id="ARBA00010877"/>
    </source>
</evidence>
<dbReference type="InterPro" id="IPR036565">
    <property type="entry name" value="Mur-like_cat_sf"/>
</dbReference>
<keyword evidence="12 17" id="KW-1133">Transmembrane helix</keyword>
<evidence type="ECO:0000256" key="18">
    <source>
        <dbReference type="SAM" id="MobiDB-lite"/>
    </source>
</evidence>
<dbReference type="InterPro" id="IPR018109">
    <property type="entry name" value="Folylpolyglutamate_synth_CS"/>
</dbReference>
<comment type="similarity">
    <text evidence="2">Belongs to the folylpolyglutamate synthase family.</text>
</comment>
<comment type="subcellular location">
    <subcellularLocation>
        <location evidence="1 17">Mitochondrion inner membrane</location>
        <topology evidence="1 17">Single-pass membrane protein</topology>
    </subcellularLocation>
</comment>
<protein>
    <recommendedName>
        <fullName evidence="5 17">MICOS complex subunit MIC60</fullName>
    </recommendedName>
    <alternativeName>
        <fullName evidence="17">Mitofilin</fullName>
    </alternativeName>
</protein>
<dbReference type="HOGENOM" id="CLU_008024_1_0_1"/>
<feature type="region of interest" description="Disordered" evidence="18">
    <location>
        <begin position="748"/>
        <end position="767"/>
    </location>
</feature>
<evidence type="ECO:0000256" key="12">
    <source>
        <dbReference type="ARBA" id="ARBA00022989"/>
    </source>
</evidence>
<feature type="region of interest" description="Disordered" evidence="18">
    <location>
        <begin position="192"/>
        <end position="286"/>
    </location>
</feature>
<dbReference type="STRING" id="1245745.A0A0A2VQ86"/>
<dbReference type="PANTHER" id="PTHR15415:SF7">
    <property type="entry name" value="MICOS COMPLEX SUBUNIT MIC60"/>
    <property type="match status" value="1"/>
</dbReference>
<comment type="similarity">
    <text evidence="3 17">Belongs to the MICOS complex subunit Mic60 family.</text>
</comment>
<feature type="compositionally biased region" description="Basic and acidic residues" evidence="18">
    <location>
        <begin position="244"/>
        <end position="263"/>
    </location>
</feature>
<reference evidence="19 20" key="1">
    <citation type="submission" date="2012-10" db="EMBL/GenBank/DDBJ databases">
        <title>Genome sequencing and analysis of entomopathogenic fungi Beauveria bassiana D1-5.</title>
        <authorList>
            <person name="Li Q."/>
            <person name="Wang L."/>
            <person name="Zhang Z."/>
            <person name="Wang Q."/>
            <person name="Ren J."/>
            <person name="Wang M."/>
            <person name="Xu W."/>
            <person name="Wang J."/>
            <person name="Lu Y."/>
            <person name="Du Q."/>
            <person name="Sun Z."/>
        </authorList>
    </citation>
    <scope>NUCLEOTIDE SEQUENCE [LARGE SCALE GENOMIC DNA]</scope>
    <source>
        <strain evidence="19 20">D1-5</strain>
    </source>
</reference>
<keyword evidence="8" id="KW-0547">Nucleotide-binding</keyword>
<comment type="subunit">
    <text evidence="4 17">Component of the mitochondrial contact site and cristae organizing system (MICOS) complex.</text>
</comment>
<keyword evidence="15 17" id="KW-0472">Membrane</keyword>
<evidence type="ECO:0000256" key="9">
    <source>
        <dbReference type="ARBA" id="ARBA00022792"/>
    </source>
</evidence>
<keyword evidence="13" id="KW-0175">Coiled coil</keyword>
<dbReference type="eggNOG" id="KOG1854">
    <property type="taxonomic scope" value="Eukaryota"/>
</dbReference>
<feature type="compositionally biased region" description="Low complexity" evidence="18">
    <location>
        <begin position="232"/>
        <end position="243"/>
    </location>
</feature>
<evidence type="ECO:0000256" key="1">
    <source>
        <dbReference type="ARBA" id="ARBA00004434"/>
    </source>
</evidence>
<accession>A0A0A2VQ86</accession>
<dbReference type="Pfam" id="PF09731">
    <property type="entry name" value="Mitofilin"/>
    <property type="match status" value="2"/>
</dbReference>
<dbReference type="GO" id="GO:0061617">
    <property type="term" value="C:MICOS complex"/>
    <property type="evidence" value="ECO:0007669"/>
    <property type="project" value="TreeGrafter"/>
</dbReference>
<evidence type="ECO:0000256" key="10">
    <source>
        <dbReference type="ARBA" id="ARBA00022840"/>
    </source>
</evidence>
<dbReference type="InterPro" id="IPR019133">
    <property type="entry name" value="MIC60"/>
</dbReference>
<evidence type="ECO:0000256" key="8">
    <source>
        <dbReference type="ARBA" id="ARBA00022741"/>
    </source>
</evidence>
<organism evidence="19 20">
    <name type="scientific">Beauveria bassiana D1-5</name>
    <dbReference type="NCBI Taxonomy" id="1245745"/>
    <lineage>
        <taxon>Eukaryota</taxon>
        <taxon>Fungi</taxon>
        <taxon>Dikarya</taxon>
        <taxon>Ascomycota</taxon>
        <taxon>Pezizomycotina</taxon>
        <taxon>Sordariomycetes</taxon>
        <taxon>Hypocreomycetidae</taxon>
        <taxon>Hypocreales</taxon>
        <taxon>Cordycipitaceae</taxon>
        <taxon>Beauveria</taxon>
    </lineage>
</organism>
<evidence type="ECO:0000256" key="11">
    <source>
        <dbReference type="ARBA" id="ARBA00022946"/>
    </source>
</evidence>
<evidence type="ECO:0000256" key="7">
    <source>
        <dbReference type="ARBA" id="ARBA00022692"/>
    </source>
</evidence>
<keyword evidence="7 17" id="KW-0812">Transmembrane</keyword>
<dbReference type="SUPFAM" id="SSF53623">
    <property type="entry name" value="MurD-like peptide ligases, catalytic domain"/>
    <property type="match status" value="1"/>
</dbReference>
<keyword evidence="6" id="KW-0436">Ligase</keyword>
<keyword evidence="9 17" id="KW-0999">Mitochondrion inner membrane</keyword>
<dbReference type="Proteomes" id="UP000030106">
    <property type="component" value="Unassembled WGS sequence"/>
</dbReference>
<dbReference type="InterPro" id="IPR001645">
    <property type="entry name" value="Folylpolyglutamate_synth"/>
</dbReference>
<evidence type="ECO:0000256" key="17">
    <source>
        <dbReference type="RuleBase" id="RU363000"/>
    </source>
</evidence>
<feature type="transmembrane region" description="Helical" evidence="17">
    <location>
        <begin position="138"/>
        <end position="156"/>
    </location>
</feature>
<evidence type="ECO:0000256" key="6">
    <source>
        <dbReference type="ARBA" id="ARBA00022598"/>
    </source>
</evidence>
<feature type="region of interest" description="Disordered" evidence="18">
    <location>
        <begin position="43"/>
        <end position="127"/>
    </location>
</feature>
<feature type="compositionally biased region" description="Low complexity" evidence="18">
    <location>
        <begin position="96"/>
        <end position="115"/>
    </location>
</feature>
<comment type="function">
    <text evidence="16">Component of the MICOS complex, a large protein complex of the mitochondrial inner membrane that plays crucial roles in the maintenance of crista junctions, inner membrane architecture, and formation of contact sites to the outer membrane. Plays a role in keeping cristae membranes connected to the inner boundary membrane. Also promotes protein import via the mitochondrial intermembrane space assembly (MIA) pathway.</text>
</comment>
<dbReference type="PANTHER" id="PTHR15415">
    <property type="entry name" value="MITOFILIN"/>
    <property type="match status" value="1"/>
</dbReference>
<evidence type="ECO:0000256" key="2">
    <source>
        <dbReference type="ARBA" id="ARBA00008276"/>
    </source>
</evidence>
<keyword evidence="14 17" id="KW-0496">Mitochondrion</keyword>
<dbReference type="Gene3D" id="3.40.1190.10">
    <property type="entry name" value="Mur-like, catalytic domain"/>
    <property type="match status" value="1"/>
</dbReference>
<evidence type="ECO:0000256" key="14">
    <source>
        <dbReference type="ARBA" id="ARBA00023128"/>
    </source>
</evidence>
<dbReference type="OrthoDB" id="10261039at2759"/>
<dbReference type="GO" id="GO:0005524">
    <property type="term" value="F:ATP binding"/>
    <property type="evidence" value="ECO:0007669"/>
    <property type="project" value="UniProtKB-KW"/>
</dbReference>
<dbReference type="AlphaFoldDB" id="A0A0A2VQ86"/>
<proteinExistence type="inferred from homology"/>
<dbReference type="NCBIfam" id="TIGR01499">
    <property type="entry name" value="folC"/>
    <property type="match status" value="1"/>
</dbReference>
<dbReference type="EMBL" id="ANFO01000588">
    <property type="protein sequence ID" value="KGQ08325.1"/>
    <property type="molecule type" value="Genomic_DNA"/>
</dbReference>
<evidence type="ECO:0000256" key="13">
    <source>
        <dbReference type="ARBA" id="ARBA00023054"/>
    </source>
</evidence>
<keyword evidence="10" id="KW-0067">ATP-binding</keyword>
<gene>
    <name evidence="19" type="ORF">BBAD15_g6360</name>
</gene>
<dbReference type="PROSITE" id="PS01012">
    <property type="entry name" value="FOLYLPOLYGLU_SYNT_2"/>
    <property type="match status" value="1"/>
</dbReference>
<feature type="compositionally biased region" description="Basic and acidic residues" evidence="18">
    <location>
        <begin position="272"/>
        <end position="281"/>
    </location>
</feature>
<evidence type="ECO:0000313" key="19">
    <source>
        <dbReference type="EMBL" id="KGQ08325.1"/>
    </source>
</evidence>
<comment type="caution">
    <text evidence="19">The sequence shown here is derived from an EMBL/GenBank/DDBJ whole genome shotgun (WGS) entry which is preliminary data.</text>
</comment>